<feature type="signal peptide" evidence="1">
    <location>
        <begin position="1"/>
        <end position="20"/>
    </location>
</feature>
<dbReference type="Proteomes" id="UP001307889">
    <property type="component" value="Chromosome 8"/>
</dbReference>
<sequence>MTPISARSAAILLFIGYVVAQELPPYVKHCKGSDPKLMECLIKALHHLRPYLAKGIPEIQMPTVEPFKMEDLSLALTSGPNGYKIVLRDLDIYGASNFTVNKLKLGKNGAPFEAKIRIPKLSIDAKYTSTGVLIILPANGNGTFLANLGDIQATVRGNVSEMIKDGKSYLHVNKLEFDLTIKDARMQVRKIFNNNRILTEATNLFLRENGHEILKIMMPQLKTKLATVFKKVANQLLSNVPIEVFYSEK</sequence>
<dbReference type="EMBL" id="AP028916">
    <property type="protein sequence ID" value="BES97640.1"/>
    <property type="molecule type" value="Genomic_DNA"/>
</dbReference>
<name>A0ABN7AZN7_9HEMI</name>
<keyword evidence="3" id="KW-1185">Reference proteome</keyword>
<keyword evidence="1" id="KW-0732">Signal</keyword>
<accession>A0ABN7AZN7</accession>
<gene>
    <name evidence="2" type="ORF">NTJ_10454</name>
</gene>
<dbReference type="InterPro" id="IPR038606">
    <property type="entry name" value="To_sf"/>
</dbReference>
<dbReference type="PANTHER" id="PTHR11008:SF41">
    <property type="entry name" value="RE70318P"/>
    <property type="match status" value="1"/>
</dbReference>
<feature type="chain" id="PRO_5045744552" evidence="1">
    <location>
        <begin position="21"/>
        <end position="249"/>
    </location>
</feature>
<protein>
    <submittedName>
        <fullName evidence="2">JHBP</fullName>
    </submittedName>
</protein>
<dbReference type="PANTHER" id="PTHR11008">
    <property type="entry name" value="PROTEIN TAKEOUT-LIKE PROTEIN"/>
    <property type="match status" value="1"/>
</dbReference>
<dbReference type="Gene3D" id="3.15.10.30">
    <property type="entry name" value="Haemolymph juvenile hormone binding protein"/>
    <property type="match status" value="1"/>
</dbReference>
<organism evidence="2 3">
    <name type="scientific">Nesidiocoris tenuis</name>
    <dbReference type="NCBI Taxonomy" id="355587"/>
    <lineage>
        <taxon>Eukaryota</taxon>
        <taxon>Metazoa</taxon>
        <taxon>Ecdysozoa</taxon>
        <taxon>Arthropoda</taxon>
        <taxon>Hexapoda</taxon>
        <taxon>Insecta</taxon>
        <taxon>Pterygota</taxon>
        <taxon>Neoptera</taxon>
        <taxon>Paraneoptera</taxon>
        <taxon>Hemiptera</taxon>
        <taxon>Heteroptera</taxon>
        <taxon>Panheteroptera</taxon>
        <taxon>Cimicomorpha</taxon>
        <taxon>Miridae</taxon>
        <taxon>Dicyphina</taxon>
        <taxon>Nesidiocoris</taxon>
    </lineage>
</organism>
<dbReference type="SMART" id="SM00700">
    <property type="entry name" value="JHBP"/>
    <property type="match status" value="1"/>
</dbReference>
<evidence type="ECO:0000313" key="3">
    <source>
        <dbReference type="Proteomes" id="UP001307889"/>
    </source>
</evidence>
<dbReference type="InterPro" id="IPR010562">
    <property type="entry name" value="Haemolymph_juvenile_hormone-bd"/>
</dbReference>
<evidence type="ECO:0000313" key="2">
    <source>
        <dbReference type="EMBL" id="BES97640.1"/>
    </source>
</evidence>
<reference evidence="2 3" key="1">
    <citation type="submission" date="2023-09" db="EMBL/GenBank/DDBJ databases">
        <title>Nesidiocoris tenuis whole genome shotgun sequence.</title>
        <authorList>
            <person name="Shibata T."/>
            <person name="Shimoda M."/>
            <person name="Kobayashi T."/>
            <person name="Uehara T."/>
        </authorList>
    </citation>
    <scope>NUCLEOTIDE SEQUENCE [LARGE SCALE GENOMIC DNA]</scope>
    <source>
        <strain evidence="2 3">Japan</strain>
    </source>
</reference>
<dbReference type="Pfam" id="PF06585">
    <property type="entry name" value="JHBP"/>
    <property type="match status" value="1"/>
</dbReference>
<proteinExistence type="predicted"/>
<evidence type="ECO:0000256" key="1">
    <source>
        <dbReference type="SAM" id="SignalP"/>
    </source>
</evidence>